<dbReference type="InterPro" id="IPR013187">
    <property type="entry name" value="F-box-assoc_dom_typ3"/>
</dbReference>
<dbReference type="EMBL" id="JACXVP010000009">
    <property type="protein sequence ID" value="KAG5586765.1"/>
    <property type="molecule type" value="Genomic_DNA"/>
</dbReference>
<dbReference type="Pfam" id="PF08268">
    <property type="entry name" value="FBA_3"/>
    <property type="match status" value="1"/>
</dbReference>
<protein>
    <recommendedName>
        <fullName evidence="1">F-box associated beta-propeller type 3 domain-containing protein</fullName>
    </recommendedName>
</protein>
<sequence>MDARIYKLFKGDCQERRISHSTRIMDLQMEYRRAFSYISNPLLGEYFKIKLSKWKKIIQCVAYAFCFSEASGQYKVLRSVVRKFVGHPQVSNLEVYTFGVDEKWRNMGEALEPLCGSFSNANVNGVVHWMNLEKSASIYSFNNWIEEVKSLFAPRGLKNFIFLLDTSRVGELSMFCNNNHSQNVEC</sequence>
<dbReference type="InterPro" id="IPR017451">
    <property type="entry name" value="F-box-assoc_interact_dom"/>
</dbReference>
<reference evidence="2 3" key="1">
    <citation type="submission" date="2020-09" db="EMBL/GenBank/DDBJ databases">
        <title>De no assembly of potato wild relative species, Solanum commersonii.</title>
        <authorList>
            <person name="Cho K."/>
        </authorList>
    </citation>
    <scope>NUCLEOTIDE SEQUENCE [LARGE SCALE GENOMIC DNA]</scope>
    <source>
        <strain evidence="2">LZ3.2</strain>
        <tissue evidence="2">Leaf</tissue>
    </source>
</reference>
<proteinExistence type="predicted"/>
<feature type="domain" description="F-box associated beta-propeller type 3" evidence="1">
    <location>
        <begin position="35"/>
        <end position="156"/>
    </location>
</feature>
<keyword evidence="3" id="KW-1185">Reference proteome</keyword>
<dbReference type="NCBIfam" id="TIGR01640">
    <property type="entry name" value="F_box_assoc_1"/>
    <property type="match status" value="1"/>
</dbReference>
<dbReference type="AlphaFoldDB" id="A0A9J5XGF0"/>
<evidence type="ECO:0000313" key="3">
    <source>
        <dbReference type="Proteomes" id="UP000824120"/>
    </source>
</evidence>
<dbReference type="Proteomes" id="UP000824120">
    <property type="component" value="Chromosome 9"/>
</dbReference>
<gene>
    <name evidence="2" type="ORF">H5410_047199</name>
</gene>
<evidence type="ECO:0000259" key="1">
    <source>
        <dbReference type="Pfam" id="PF08268"/>
    </source>
</evidence>
<evidence type="ECO:0000313" key="2">
    <source>
        <dbReference type="EMBL" id="KAG5586765.1"/>
    </source>
</evidence>
<organism evidence="2 3">
    <name type="scientific">Solanum commersonii</name>
    <name type="common">Commerson's wild potato</name>
    <name type="synonym">Commerson's nightshade</name>
    <dbReference type="NCBI Taxonomy" id="4109"/>
    <lineage>
        <taxon>Eukaryota</taxon>
        <taxon>Viridiplantae</taxon>
        <taxon>Streptophyta</taxon>
        <taxon>Embryophyta</taxon>
        <taxon>Tracheophyta</taxon>
        <taxon>Spermatophyta</taxon>
        <taxon>Magnoliopsida</taxon>
        <taxon>eudicotyledons</taxon>
        <taxon>Gunneridae</taxon>
        <taxon>Pentapetalae</taxon>
        <taxon>asterids</taxon>
        <taxon>lamiids</taxon>
        <taxon>Solanales</taxon>
        <taxon>Solanaceae</taxon>
        <taxon>Solanoideae</taxon>
        <taxon>Solaneae</taxon>
        <taxon>Solanum</taxon>
    </lineage>
</organism>
<accession>A0A9J5XGF0</accession>
<dbReference type="OrthoDB" id="610337at2759"/>
<name>A0A9J5XGF0_SOLCO</name>
<comment type="caution">
    <text evidence="2">The sequence shown here is derived from an EMBL/GenBank/DDBJ whole genome shotgun (WGS) entry which is preliminary data.</text>
</comment>